<reference evidence="2" key="1">
    <citation type="submission" date="2021-04" db="EMBL/GenBank/DDBJ databases">
        <title>Microbacterium tenobrionis sp. nov. and Microbacterium allomyrinae sp. nov., isolated from larvae of Tenobrio molitor and Allomyrina dichotoma, respectively.</title>
        <authorList>
            <person name="Lee S.D."/>
        </authorList>
    </citation>
    <scope>NUCLEOTIDE SEQUENCE</scope>
    <source>
        <strain evidence="2">BWT-G7</strain>
    </source>
</reference>
<comment type="caution">
    <text evidence="2">The sequence shown here is derived from an EMBL/GenBank/DDBJ whole genome shotgun (WGS) entry which is preliminary data.</text>
</comment>
<dbReference type="Proteomes" id="UP001139354">
    <property type="component" value="Unassembled WGS sequence"/>
</dbReference>
<gene>
    <name evidence="2" type="ORF">KEC57_01780</name>
</gene>
<evidence type="ECO:0000256" key="1">
    <source>
        <dbReference type="SAM" id="MobiDB-lite"/>
    </source>
</evidence>
<protein>
    <submittedName>
        <fullName evidence="2">Uncharacterized protein</fullName>
    </submittedName>
</protein>
<feature type="region of interest" description="Disordered" evidence="1">
    <location>
        <begin position="104"/>
        <end position="160"/>
    </location>
</feature>
<feature type="compositionally biased region" description="Basic and acidic residues" evidence="1">
    <location>
        <begin position="43"/>
        <end position="54"/>
    </location>
</feature>
<proteinExistence type="predicted"/>
<dbReference type="EMBL" id="JAGTTN010000001">
    <property type="protein sequence ID" value="MCC2030909.1"/>
    <property type="molecule type" value="Genomic_DNA"/>
</dbReference>
<sequence>MSHRTREQDKDHIRIAHQTHEDAQVRATENAYRAIAQGEYRDERWYYGGREKPPVKKGPAPASVGNEPSGMTPEQVRARWDREAVVPGAPAVACIHAAEGVRPRGASAGPGWQRATPPCWPVASSPTVDNKEGTMRTTTKTHTEPCTRAAARMTRERASA</sequence>
<feature type="region of interest" description="Disordered" evidence="1">
    <location>
        <begin position="43"/>
        <end position="75"/>
    </location>
</feature>
<evidence type="ECO:0000313" key="2">
    <source>
        <dbReference type="EMBL" id="MCC2030909.1"/>
    </source>
</evidence>
<accession>A0A9X1LS13</accession>
<dbReference type="AlphaFoldDB" id="A0A9X1LS13"/>
<evidence type="ECO:0000313" key="3">
    <source>
        <dbReference type="Proteomes" id="UP001139354"/>
    </source>
</evidence>
<keyword evidence="3" id="KW-1185">Reference proteome</keyword>
<name>A0A9X1LS13_9MICO</name>
<dbReference type="RefSeq" id="WP_229382798.1">
    <property type="nucleotide sequence ID" value="NZ_JAGTTN010000001.1"/>
</dbReference>
<organism evidence="2 3">
    <name type="scientific">Microbacterium allomyrinae</name>
    <dbReference type="NCBI Taxonomy" id="2830666"/>
    <lineage>
        <taxon>Bacteria</taxon>
        <taxon>Bacillati</taxon>
        <taxon>Actinomycetota</taxon>
        <taxon>Actinomycetes</taxon>
        <taxon>Micrococcales</taxon>
        <taxon>Microbacteriaceae</taxon>
        <taxon>Microbacterium</taxon>
    </lineage>
</organism>